<feature type="region of interest" description="Disordered" evidence="1">
    <location>
        <begin position="1"/>
        <end position="27"/>
    </location>
</feature>
<protein>
    <submittedName>
        <fullName evidence="2">RCG40079, isoform CRA_d</fullName>
    </submittedName>
</protein>
<dbReference type="AlphaFoldDB" id="A6I9R6"/>
<organism evidence="2 3">
    <name type="scientific">Rattus norvegicus</name>
    <name type="common">Rat</name>
    <dbReference type="NCBI Taxonomy" id="10116"/>
    <lineage>
        <taxon>Eukaryota</taxon>
        <taxon>Metazoa</taxon>
        <taxon>Chordata</taxon>
        <taxon>Craniata</taxon>
        <taxon>Vertebrata</taxon>
        <taxon>Euteleostomi</taxon>
        <taxon>Mammalia</taxon>
        <taxon>Eutheria</taxon>
        <taxon>Euarchontoglires</taxon>
        <taxon>Glires</taxon>
        <taxon>Rodentia</taxon>
        <taxon>Myomorpha</taxon>
        <taxon>Muroidea</taxon>
        <taxon>Muridae</taxon>
        <taxon>Murinae</taxon>
        <taxon>Rattus</taxon>
    </lineage>
</organism>
<accession>A6I9R6</accession>
<proteinExistence type="predicted"/>
<evidence type="ECO:0000313" key="3">
    <source>
        <dbReference type="Proteomes" id="UP000234681"/>
    </source>
</evidence>
<reference evidence="2 3" key="1">
    <citation type="submission" date="2005-09" db="EMBL/GenBank/DDBJ databases">
        <authorList>
            <person name="Mural R.J."/>
            <person name="Li P.W."/>
            <person name="Adams M.D."/>
            <person name="Amanatides P.G."/>
            <person name="Baden-Tillson H."/>
            <person name="Barnstead M."/>
            <person name="Chin S.H."/>
            <person name="Dew I."/>
            <person name="Evans C.A."/>
            <person name="Ferriera S."/>
            <person name="Flanigan M."/>
            <person name="Fosler C."/>
            <person name="Glodek A."/>
            <person name="Gu Z."/>
            <person name="Holt R.A."/>
            <person name="Jennings D."/>
            <person name="Kraft C.L."/>
            <person name="Lu F."/>
            <person name="Nguyen T."/>
            <person name="Nusskern D.R."/>
            <person name="Pfannkoch C.M."/>
            <person name="Sitter C."/>
            <person name="Sutton G.G."/>
            <person name="Venter J.C."/>
            <person name="Wang Z."/>
            <person name="Woodage T."/>
            <person name="Zheng X.H."/>
            <person name="Zhong F."/>
        </authorList>
    </citation>
    <scope>NUCLEOTIDE SEQUENCE [LARGE SCALE GENOMIC DNA]</scope>
    <source>
        <strain>BN</strain>
        <strain evidence="3">Sprague-Dawley</strain>
    </source>
</reference>
<name>A6I9R6_RAT</name>
<dbReference type="EMBL" id="CH473956">
    <property type="protein sequence ID" value="EDM17263.1"/>
    <property type="molecule type" value="Genomic_DNA"/>
</dbReference>
<evidence type="ECO:0000256" key="1">
    <source>
        <dbReference type="SAM" id="MobiDB-lite"/>
    </source>
</evidence>
<gene>
    <name evidence="2" type="ORF">rCG_40079</name>
</gene>
<sequence length="27" mass="2897">MIEKENLLLGSPTSWLAQGEGPSSVPR</sequence>
<evidence type="ECO:0000313" key="2">
    <source>
        <dbReference type="EMBL" id="EDM17263.1"/>
    </source>
</evidence>
<dbReference type="Proteomes" id="UP000234681">
    <property type="component" value="Chromosome 1"/>
</dbReference>